<evidence type="ECO:0000313" key="3">
    <source>
        <dbReference type="Proteomes" id="UP000320386"/>
    </source>
</evidence>
<feature type="region of interest" description="Disordered" evidence="1">
    <location>
        <begin position="146"/>
        <end position="168"/>
    </location>
</feature>
<dbReference type="InterPro" id="IPR002105">
    <property type="entry name" value="Dockerin_1_rpt"/>
</dbReference>
<dbReference type="RefSeq" id="WP_145446333.1">
    <property type="nucleotide sequence ID" value="NZ_CP036280.1"/>
</dbReference>
<dbReference type="Gene3D" id="1.10.1330.10">
    <property type="entry name" value="Dockerin domain"/>
    <property type="match status" value="1"/>
</dbReference>
<sequence>MTSTNDTHDRGSCAAGRIIAAALAVSTGSASGLQAERLPVDDFRLNDTFETSTRMTSDAGFASLDVLEVDQQRDNLQAYRLFHTFNTTSATQLLTNIFDSEIPENRLLAQFGEVWTVESHPNDLGTALRPGRDFVAILQDIRDTVADPMPPQLTEPLPGPDHRPSPQSNLFTLGRSDHDPLTGQNSFVPATEYLSLGSLIASGMHGQVDADGRMRFTLSVAPDGTDNDPSPAFDGVIGFDPNGQPVSLPDNDYPAFLNLFMDESDVNAAASMVTQTVSGDVDVYTWDDLTPGEEIRVSVRPLGLHTTDRDTPDPLDVFVSLFDSSQNLIEWDTPHSERNLADMVITVPDDGVVTLVVTGRGDNTLAGDHDEIGHYLFNLSREGDFNSADFNGDGVVDQLDIDVILKVATHDQWTERHQLDEFDTDGAVDLDDVLAILDIYYDTRPGDMNLDGRVDVADLSMLARYFGTLPTDLIGQDLNSDGVYDDLDVEIILAEYPLLRNGWSHGNFNLDDNVDLLDLSILASNFGYVSTRPVPAPTPLGLVALTLPLLTRRRRV</sequence>
<dbReference type="AlphaFoldDB" id="A0A518BYW2"/>
<dbReference type="EMBL" id="CP036280">
    <property type="protein sequence ID" value="QDU72156.1"/>
    <property type="molecule type" value="Genomic_DNA"/>
</dbReference>
<reference evidence="2 3" key="1">
    <citation type="submission" date="2019-02" db="EMBL/GenBank/DDBJ databases">
        <title>Deep-cultivation of Planctomycetes and their phenomic and genomic characterization uncovers novel biology.</title>
        <authorList>
            <person name="Wiegand S."/>
            <person name="Jogler M."/>
            <person name="Boedeker C."/>
            <person name="Pinto D."/>
            <person name="Vollmers J."/>
            <person name="Rivas-Marin E."/>
            <person name="Kohn T."/>
            <person name="Peeters S.H."/>
            <person name="Heuer A."/>
            <person name="Rast P."/>
            <person name="Oberbeckmann S."/>
            <person name="Bunk B."/>
            <person name="Jeske O."/>
            <person name="Meyerdierks A."/>
            <person name="Storesund J.E."/>
            <person name="Kallscheuer N."/>
            <person name="Luecker S."/>
            <person name="Lage O.M."/>
            <person name="Pohl T."/>
            <person name="Merkel B.J."/>
            <person name="Hornburger P."/>
            <person name="Mueller R.-W."/>
            <person name="Bruemmer F."/>
            <person name="Labrenz M."/>
            <person name="Spormann A.M."/>
            <person name="Op den Camp H."/>
            <person name="Overmann J."/>
            <person name="Amann R."/>
            <person name="Jetten M.S.M."/>
            <person name="Mascher T."/>
            <person name="Medema M.H."/>
            <person name="Devos D.P."/>
            <person name="Kaster A.-K."/>
            <person name="Ovreas L."/>
            <person name="Rohde M."/>
            <person name="Galperin M.Y."/>
            <person name="Jogler C."/>
        </authorList>
    </citation>
    <scope>NUCLEOTIDE SEQUENCE [LARGE SCALE GENOMIC DNA]</scope>
    <source>
        <strain evidence="2 3">Pan265</strain>
    </source>
</reference>
<evidence type="ECO:0000313" key="2">
    <source>
        <dbReference type="EMBL" id="QDU72156.1"/>
    </source>
</evidence>
<protein>
    <recommendedName>
        <fullName evidence="4">Dockerin domain-containing protein</fullName>
    </recommendedName>
</protein>
<evidence type="ECO:0000256" key="1">
    <source>
        <dbReference type="SAM" id="MobiDB-lite"/>
    </source>
</evidence>
<dbReference type="GO" id="GO:0004553">
    <property type="term" value="F:hydrolase activity, hydrolyzing O-glycosyl compounds"/>
    <property type="evidence" value="ECO:0007669"/>
    <property type="project" value="InterPro"/>
</dbReference>
<organism evidence="2 3">
    <name type="scientific">Mucisphaera calidilacus</name>
    <dbReference type="NCBI Taxonomy" id="2527982"/>
    <lineage>
        <taxon>Bacteria</taxon>
        <taxon>Pseudomonadati</taxon>
        <taxon>Planctomycetota</taxon>
        <taxon>Phycisphaerae</taxon>
        <taxon>Phycisphaerales</taxon>
        <taxon>Phycisphaeraceae</taxon>
        <taxon>Mucisphaera</taxon>
    </lineage>
</organism>
<proteinExistence type="predicted"/>
<dbReference type="PROSITE" id="PS00018">
    <property type="entry name" value="EF_HAND_1"/>
    <property type="match status" value="1"/>
</dbReference>
<dbReference type="InterPro" id="IPR018247">
    <property type="entry name" value="EF_Hand_1_Ca_BS"/>
</dbReference>
<dbReference type="InterPro" id="IPR036439">
    <property type="entry name" value="Dockerin_dom_sf"/>
</dbReference>
<name>A0A518BYW2_9BACT</name>
<accession>A0A518BYW2</accession>
<dbReference type="GO" id="GO:0000272">
    <property type="term" value="P:polysaccharide catabolic process"/>
    <property type="evidence" value="ECO:0007669"/>
    <property type="project" value="InterPro"/>
</dbReference>
<feature type="compositionally biased region" description="Pro residues" evidence="1">
    <location>
        <begin position="148"/>
        <end position="159"/>
    </location>
</feature>
<dbReference type="Proteomes" id="UP000320386">
    <property type="component" value="Chromosome"/>
</dbReference>
<keyword evidence="3" id="KW-1185">Reference proteome</keyword>
<dbReference type="OrthoDB" id="268402at2"/>
<dbReference type="Pfam" id="PF00404">
    <property type="entry name" value="Dockerin_1"/>
    <property type="match status" value="1"/>
</dbReference>
<evidence type="ECO:0008006" key="4">
    <source>
        <dbReference type="Google" id="ProtNLM"/>
    </source>
</evidence>
<gene>
    <name evidence="2" type="ORF">Pan265_20190</name>
</gene>
<dbReference type="SUPFAM" id="SSF63446">
    <property type="entry name" value="Type I dockerin domain"/>
    <property type="match status" value="1"/>
</dbReference>
<dbReference type="KEGG" id="mcad:Pan265_20190"/>